<dbReference type="GO" id="GO:1905706">
    <property type="term" value="P:regulation of mitochondrial ATP synthesis coupled proton transport"/>
    <property type="evidence" value="ECO:0007669"/>
    <property type="project" value="TreeGrafter"/>
</dbReference>
<keyword evidence="1" id="KW-0489">Methyltransferase</keyword>
<protein>
    <submittedName>
        <fullName evidence="6">Methyltransferase</fullName>
    </submittedName>
</protein>
<dbReference type="AlphaFoldDB" id="A0A0N5CNX5"/>
<dbReference type="GO" id="GO:0016279">
    <property type="term" value="F:protein-lysine N-methyltransferase activity"/>
    <property type="evidence" value="ECO:0007669"/>
    <property type="project" value="InterPro"/>
</dbReference>
<dbReference type="PANTHER" id="PTHR13610:SF9">
    <property type="entry name" value="FI06469P"/>
    <property type="match status" value="1"/>
</dbReference>
<dbReference type="EMBL" id="UYYF01000302">
    <property type="protein sequence ID" value="VDM97596.1"/>
    <property type="molecule type" value="Genomic_DNA"/>
</dbReference>
<dbReference type="InterPro" id="IPR026170">
    <property type="entry name" value="FAM173A/B"/>
</dbReference>
<organism evidence="6">
    <name type="scientific">Thelazia callipaeda</name>
    <name type="common">Oriental eyeworm</name>
    <name type="synonym">Parasitic nematode</name>
    <dbReference type="NCBI Taxonomy" id="103827"/>
    <lineage>
        <taxon>Eukaryota</taxon>
        <taxon>Metazoa</taxon>
        <taxon>Ecdysozoa</taxon>
        <taxon>Nematoda</taxon>
        <taxon>Chromadorea</taxon>
        <taxon>Rhabditida</taxon>
        <taxon>Spirurina</taxon>
        <taxon>Spiruromorpha</taxon>
        <taxon>Thelazioidea</taxon>
        <taxon>Thelaziidae</taxon>
        <taxon>Thelazia</taxon>
    </lineage>
</organism>
<dbReference type="OMA" id="WYESIAP"/>
<keyword evidence="2" id="KW-0808">Transferase</keyword>
<dbReference type="PANTHER" id="PTHR13610">
    <property type="entry name" value="METHYLTRANSFERASE DOMAIN-CONTAINING PROTEIN"/>
    <property type="match status" value="1"/>
</dbReference>
<reference evidence="4 5" key="2">
    <citation type="submission" date="2018-11" db="EMBL/GenBank/DDBJ databases">
        <authorList>
            <consortium name="Pathogen Informatics"/>
        </authorList>
    </citation>
    <scope>NUCLEOTIDE SEQUENCE [LARGE SCALE GENOMIC DNA]</scope>
</reference>
<accession>A0A0N5CNX5</accession>
<dbReference type="Proteomes" id="UP000276776">
    <property type="component" value="Unassembled WGS sequence"/>
</dbReference>
<dbReference type="STRING" id="103827.A0A0N5CNX5"/>
<gene>
    <name evidence="4" type="ORF">TCLT_LOCUS1903</name>
</gene>
<evidence type="ECO:0000256" key="1">
    <source>
        <dbReference type="ARBA" id="ARBA00022603"/>
    </source>
</evidence>
<reference evidence="6" key="1">
    <citation type="submission" date="2017-02" db="UniProtKB">
        <authorList>
            <consortium name="WormBaseParasite"/>
        </authorList>
    </citation>
    <scope>IDENTIFICATION</scope>
</reference>
<proteinExistence type="predicted"/>
<evidence type="ECO:0000313" key="5">
    <source>
        <dbReference type="Proteomes" id="UP000276776"/>
    </source>
</evidence>
<keyword evidence="5" id="KW-1185">Reference proteome</keyword>
<dbReference type="WBParaSite" id="TCLT_0000190201-mRNA-1">
    <property type="protein sequence ID" value="TCLT_0000190201-mRNA-1"/>
    <property type="gene ID" value="TCLT_0000190201"/>
</dbReference>
<dbReference type="GO" id="GO:0005739">
    <property type="term" value="C:mitochondrion"/>
    <property type="evidence" value="ECO:0007669"/>
    <property type="project" value="TreeGrafter"/>
</dbReference>
<dbReference type="OrthoDB" id="66144at2759"/>
<dbReference type="GO" id="GO:0032259">
    <property type="term" value="P:methylation"/>
    <property type="evidence" value="ECO:0007669"/>
    <property type="project" value="UniProtKB-KW"/>
</dbReference>
<evidence type="ECO:0000313" key="4">
    <source>
        <dbReference type="EMBL" id="VDM97596.1"/>
    </source>
</evidence>
<evidence type="ECO:0000256" key="2">
    <source>
        <dbReference type="ARBA" id="ARBA00022679"/>
    </source>
</evidence>
<sequence>MGLAGMIATGTVATTAIAMTAVCVPFITPGLRKICIPYVPATPRQMQNIATALAACPTEFSPLVDLGSGDGRVSKPIV</sequence>
<keyword evidence="3" id="KW-0949">S-adenosyl-L-methionine</keyword>
<evidence type="ECO:0000313" key="6">
    <source>
        <dbReference type="WBParaSite" id="TCLT_0000190201-mRNA-1"/>
    </source>
</evidence>
<evidence type="ECO:0000256" key="3">
    <source>
        <dbReference type="ARBA" id="ARBA00022691"/>
    </source>
</evidence>
<name>A0A0N5CNX5_THECL</name>